<organism evidence="1 2">
    <name type="scientific">Bifidobacterium pseudolongum</name>
    <dbReference type="NCBI Taxonomy" id="1694"/>
    <lineage>
        <taxon>Bacteria</taxon>
        <taxon>Bacillati</taxon>
        <taxon>Actinomycetota</taxon>
        <taxon>Actinomycetes</taxon>
        <taxon>Bifidobacteriales</taxon>
        <taxon>Bifidobacteriaceae</taxon>
        <taxon>Bifidobacterium</taxon>
    </lineage>
</organism>
<accession>A0A4S4F3H5</accession>
<comment type="caution">
    <text evidence="1">The sequence shown here is derived from an EMBL/GenBank/DDBJ whole genome shotgun (WGS) entry which is preliminary data.</text>
</comment>
<gene>
    <name evidence="1" type="ORF">E5991_09030</name>
</gene>
<dbReference type="EMBL" id="SSTF01000036">
    <property type="protein sequence ID" value="THG24091.1"/>
    <property type="molecule type" value="Genomic_DNA"/>
</dbReference>
<dbReference type="Proteomes" id="UP000306798">
    <property type="component" value="Unassembled WGS sequence"/>
</dbReference>
<dbReference type="RefSeq" id="WP_136511734.1">
    <property type="nucleotide sequence ID" value="NZ_SSTF01000036.1"/>
</dbReference>
<proteinExistence type="predicted"/>
<name>A0A4S4F3H5_9BIFI</name>
<evidence type="ECO:0000313" key="1">
    <source>
        <dbReference type="EMBL" id="THG24091.1"/>
    </source>
</evidence>
<dbReference type="AlphaFoldDB" id="A0A4S4F3H5"/>
<evidence type="ECO:0000313" key="2">
    <source>
        <dbReference type="Proteomes" id="UP000306798"/>
    </source>
</evidence>
<reference evidence="1 2" key="1">
    <citation type="submission" date="2019-04" db="EMBL/GenBank/DDBJ databases">
        <title>Microbes associate with the intestines of laboratory mice.</title>
        <authorList>
            <person name="Navarre W."/>
            <person name="Wong E."/>
            <person name="Huang K.C."/>
            <person name="Tropini C."/>
            <person name="Ng K."/>
            <person name="Yu B."/>
        </authorList>
    </citation>
    <scope>NUCLEOTIDE SEQUENCE [LARGE SCALE GENOMIC DNA]</scope>
    <source>
        <strain evidence="1 2">NM87_A27A</strain>
    </source>
</reference>
<protein>
    <submittedName>
        <fullName evidence="1">Uncharacterized protein</fullName>
    </submittedName>
</protein>
<sequence length="275" mass="30414">MTAAIHPPFDPALLLVEDGEFLARYTFTSHGMTRQGMCVARPTPDGGMQLMIGETALRIHVQRMICGDADAIIRSWLALTPNGDPGKVAATAMSVDYRLDGRVTGATPISVDEARRPRRTHAHTEAGARKARSRRWPRVNIPNTLVRPYRHTARDGRQWDMLGITLPAGTRIHGNDVGGWRFSAFADRHSSRDKDQGLPVTVTLRPDRPIDLYQGRGEARACMRVDDPWDLCRAIKAAATPTCDELYETACIDIAAGEHYSIPMAGPWDTPAHTR</sequence>